<dbReference type="CDD" id="cd14014">
    <property type="entry name" value="STKc_PknB_like"/>
    <property type="match status" value="1"/>
</dbReference>
<evidence type="ECO:0000313" key="14">
    <source>
        <dbReference type="Proteomes" id="UP001464891"/>
    </source>
</evidence>
<feature type="repeat" description="TPR" evidence="9">
    <location>
        <begin position="541"/>
        <end position="574"/>
    </location>
</feature>
<gene>
    <name evidence="13" type="ORF">NC998_23665</name>
</gene>
<dbReference type="SMART" id="SM00028">
    <property type="entry name" value="TPR"/>
    <property type="match status" value="5"/>
</dbReference>
<feature type="region of interest" description="Disordered" evidence="11">
    <location>
        <begin position="323"/>
        <end position="378"/>
    </location>
</feature>
<dbReference type="Gene3D" id="3.30.200.20">
    <property type="entry name" value="Phosphorylase Kinase, domain 1"/>
    <property type="match status" value="1"/>
</dbReference>
<evidence type="ECO:0000256" key="5">
    <source>
        <dbReference type="ARBA" id="ARBA00022777"/>
    </source>
</evidence>
<dbReference type="Pfam" id="PF00069">
    <property type="entry name" value="Pkinase"/>
    <property type="match status" value="1"/>
</dbReference>
<feature type="repeat" description="TPR" evidence="9">
    <location>
        <begin position="575"/>
        <end position="608"/>
    </location>
</feature>
<keyword evidence="3" id="KW-0808">Transferase</keyword>
<dbReference type="PANTHER" id="PTHR24363">
    <property type="entry name" value="SERINE/THREONINE PROTEIN KINASE"/>
    <property type="match status" value="1"/>
</dbReference>
<dbReference type="InterPro" id="IPR019734">
    <property type="entry name" value="TPR_rpt"/>
</dbReference>
<dbReference type="InterPro" id="IPR000719">
    <property type="entry name" value="Prot_kinase_dom"/>
</dbReference>
<evidence type="ECO:0000256" key="7">
    <source>
        <dbReference type="ARBA" id="ARBA00047899"/>
    </source>
</evidence>
<name>A0ABV0JE88_9CYAN</name>
<evidence type="ECO:0000256" key="6">
    <source>
        <dbReference type="ARBA" id="ARBA00022840"/>
    </source>
</evidence>
<evidence type="ECO:0000313" key="13">
    <source>
        <dbReference type="EMBL" id="MEP0820107.1"/>
    </source>
</evidence>
<keyword evidence="4 10" id="KW-0547">Nucleotide-binding</keyword>
<evidence type="ECO:0000256" key="3">
    <source>
        <dbReference type="ARBA" id="ARBA00022679"/>
    </source>
</evidence>
<evidence type="ECO:0000256" key="9">
    <source>
        <dbReference type="PROSITE-ProRule" id="PRU00339"/>
    </source>
</evidence>
<reference evidence="13 14" key="1">
    <citation type="submission" date="2022-04" db="EMBL/GenBank/DDBJ databases">
        <title>Positive selection, recombination, and allopatry shape intraspecific diversity of widespread and dominant cyanobacteria.</title>
        <authorList>
            <person name="Wei J."/>
            <person name="Shu W."/>
            <person name="Hu C."/>
        </authorList>
    </citation>
    <scope>NUCLEOTIDE SEQUENCE [LARGE SCALE GENOMIC DNA]</scope>
    <source>
        <strain evidence="13 14">GB2-A4</strain>
    </source>
</reference>
<evidence type="ECO:0000256" key="1">
    <source>
        <dbReference type="ARBA" id="ARBA00012513"/>
    </source>
</evidence>
<dbReference type="PROSITE" id="PS00107">
    <property type="entry name" value="PROTEIN_KINASE_ATP"/>
    <property type="match status" value="1"/>
</dbReference>
<dbReference type="RefSeq" id="WP_190436327.1">
    <property type="nucleotide sequence ID" value="NZ_JAMPKM010000020.1"/>
</dbReference>
<dbReference type="PROSITE" id="PS50011">
    <property type="entry name" value="PROTEIN_KINASE_DOM"/>
    <property type="match status" value="1"/>
</dbReference>
<dbReference type="Proteomes" id="UP001464891">
    <property type="component" value="Unassembled WGS sequence"/>
</dbReference>
<evidence type="ECO:0000256" key="11">
    <source>
        <dbReference type="SAM" id="MobiDB-lite"/>
    </source>
</evidence>
<protein>
    <recommendedName>
        <fullName evidence="1">non-specific serine/threonine protein kinase</fullName>
        <ecNumber evidence="1">2.7.11.1</ecNumber>
    </recommendedName>
</protein>
<feature type="repeat" description="TPR" evidence="9">
    <location>
        <begin position="609"/>
        <end position="642"/>
    </location>
</feature>
<dbReference type="SUPFAM" id="SSF48452">
    <property type="entry name" value="TPR-like"/>
    <property type="match status" value="1"/>
</dbReference>
<keyword evidence="5" id="KW-0418">Kinase</keyword>
<evidence type="ECO:0000256" key="4">
    <source>
        <dbReference type="ARBA" id="ARBA00022741"/>
    </source>
</evidence>
<dbReference type="InterPro" id="IPR011990">
    <property type="entry name" value="TPR-like_helical_dom_sf"/>
</dbReference>
<dbReference type="Gene3D" id="1.10.510.10">
    <property type="entry name" value="Transferase(Phosphotransferase) domain 1"/>
    <property type="match status" value="1"/>
</dbReference>
<accession>A0ABV0JE88</accession>
<proteinExistence type="predicted"/>
<feature type="binding site" evidence="10">
    <location>
        <position position="53"/>
    </location>
    <ligand>
        <name>ATP</name>
        <dbReference type="ChEBI" id="CHEBI:30616"/>
    </ligand>
</feature>
<keyword evidence="2" id="KW-0723">Serine/threonine-protein kinase</keyword>
<dbReference type="Pfam" id="PF13181">
    <property type="entry name" value="TPR_8"/>
    <property type="match status" value="1"/>
</dbReference>
<dbReference type="Pfam" id="PF13432">
    <property type="entry name" value="TPR_16"/>
    <property type="match status" value="2"/>
</dbReference>
<keyword evidence="9" id="KW-0802">TPR repeat</keyword>
<dbReference type="SUPFAM" id="SSF56112">
    <property type="entry name" value="Protein kinase-like (PK-like)"/>
    <property type="match status" value="1"/>
</dbReference>
<organism evidence="13 14">
    <name type="scientific">Trichocoleus desertorum GB2-A4</name>
    <dbReference type="NCBI Taxonomy" id="2933944"/>
    <lineage>
        <taxon>Bacteria</taxon>
        <taxon>Bacillati</taxon>
        <taxon>Cyanobacteriota</taxon>
        <taxon>Cyanophyceae</taxon>
        <taxon>Leptolyngbyales</taxon>
        <taxon>Trichocoleusaceae</taxon>
        <taxon>Trichocoleus</taxon>
    </lineage>
</organism>
<evidence type="ECO:0000256" key="2">
    <source>
        <dbReference type="ARBA" id="ARBA00022527"/>
    </source>
</evidence>
<feature type="compositionally biased region" description="Low complexity" evidence="11">
    <location>
        <begin position="412"/>
        <end position="455"/>
    </location>
</feature>
<dbReference type="EMBL" id="JAMPKM010000020">
    <property type="protein sequence ID" value="MEP0820107.1"/>
    <property type="molecule type" value="Genomic_DNA"/>
</dbReference>
<comment type="catalytic activity">
    <reaction evidence="7">
        <text>L-threonyl-[protein] + ATP = O-phospho-L-threonyl-[protein] + ADP + H(+)</text>
        <dbReference type="Rhea" id="RHEA:46608"/>
        <dbReference type="Rhea" id="RHEA-COMP:11060"/>
        <dbReference type="Rhea" id="RHEA-COMP:11605"/>
        <dbReference type="ChEBI" id="CHEBI:15378"/>
        <dbReference type="ChEBI" id="CHEBI:30013"/>
        <dbReference type="ChEBI" id="CHEBI:30616"/>
        <dbReference type="ChEBI" id="CHEBI:61977"/>
        <dbReference type="ChEBI" id="CHEBI:456216"/>
        <dbReference type="EC" id="2.7.11.1"/>
    </reaction>
</comment>
<dbReference type="EC" id="2.7.11.1" evidence="1"/>
<dbReference type="PROSITE" id="PS50293">
    <property type="entry name" value="TPR_REGION"/>
    <property type="match status" value="1"/>
</dbReference>
<comment type="caution">
    <text evidence="13">The sequence shown here is derived from an EMBL/GenBank/DDBJ whole genome shotgun (WGS) entry which is preliminary data.</text>
</comment>
<feature type="domain" description="Protein kinase" evidence="12">
    <location>
        <begin position="22"/>
        <end position="291"/>
    </location>
</feature>
<evidence type="ECO:0000256" key="10">
    <source>
        <dbReference type="PROSITE-ProRule" id="PRU10141"/>
    </source>
</evidence>
<keyword evidence="14" id="KW-1185">Reference proteome</keyword>
<feature type="compositionally biased region" description="Polar residues" evidence="11">
    <location>
        <begin position="350"/>
        <end position="378"/>
    </location>
</feature>
<dbReference type="InterPro" id="IPR011009">
    <property type="entry name" value="Kinase-like_dom_sf"/>
</dbReference>
<comment type="catalytic activity">
    <reaction evidence="8">
        <text>L-seryl-[protein] + ATP = O-phospho-L-seryl-[protein] + ADP + H(+)</text>
        <dbReference type="Rhea" id="RHEA:17989"/>
        <dbReference type="Rhea" id="RHEA-COMP:9863"/>
        <dbReference type="Rhea" id="RHEA-COMP:11604"/>
        <dbReference type="ChEBI" id="CHEBI:15378"/>
        <dbReference type="ChEBI" id="CHEBI:29999"/>
        <dbReference type="ChEBI" id="CHEBI:30616"/>
        <dbReference type="ChEBI" id="CHEBI:83421"/>
        <dbReference type="ChEBI" id="CHEBI:456216"/>
        <dbReference type="EC" id="2.7.11.1"/>
    </reaction>
</comment>
<dbReference type="PROSITE" id="PS50005">
    <property type="entry name" value="TPR"/>
    <property type="match status" value="3"/>
</dbReference>
<dbReference type="Gene3D" id="1.25.40.10">
    <property type="entry name" value="Tetratricopeptide repeat domain"/>
    <property type="match status" value="2"/>
</dbReference>
<feature type="region of interest" description="Disordered" evidence="11">
    <location>
        <begin position="412"/>
        <end position="471"/>
    </location>
</feature>
<evidence type="ECO:0000259" key="12">
    <source>
        <dbReference type="PROSITE" id="PS50011"/>
    </source>
</evidence>
<dbReference type="InterPro" id="IPR017441">
    <property type="entry name" value="Protein_kinase_ATP_BS"/>
</dbReference>
<feature type="compositionally biased region" description="Low complexity" evidence="11">
    <location>
        <begin position="324"/>
        <end position="339"/>
    </location>
</feature>
<dbReference type="SMART" id="SM00220">
    <property type="entry name" value="S_TKc"/>
    <property type="match status" value="1"/>
</dbReference>
<evidence type="ECO:0000256" key="8">
    <source>
        <dbReference type="ARBA" id="ARBA00048679"/>
    </source>
</evidence>
<keyword evidence="6 10" id="KW-0067">ATP-binding</keyword>
<sequence>MGLNLLRLLQSPNPDKPLGGRYKVLSKLGAGGFGQTFLAEDMHLPDHPCCVVKQLKPQVTDASSLQTARRLFDTEAKVLYQLGSHDQIPRLMAHFEEDQEFYLVQEFIDGASLSEELIAGQPWPEARVLALLQDILHALAFVHEQHVIHRDIKPPNLMRRRQDGKIVLIDFGAVKQVSTQIVTAKSGHTNLTISIGTQGYMPNEQLGGNPRFSSDLYAVGMIGIQALTGVHPRHLSEDVKTGEIQWRDRATHATPELADLLDRMVRYDFRARYTTASDALAALQALPAELLAAIAVSVPPNPIAENTADVNTDVDTIAIPAQSTPPTVTAPTLAVAGPPANQPVHAASNPLPSTTALPETQPSPSARSSIPTAVLPSATQSQSVKPKAILAVLVAITATFLVAKALFTAKPATQTASTSATTAQPASSPSANPTPAATPAPSAQATAPQTASPTPAAAPIPTAPSAAPAQPPIAPLLAQADGLRSVNQPEKALALYDQAIAQDPTNAAAQWGRCYSLNQLQRPGEAITACDKALASNPKSPEALWSKGYALDQLKRHSEAIALYDQAIALKPNFAEAWSNKGSALLLLDRPDEAVAAYDQATTLKPDLAEAWNNRGVALWSLQRFDEAVTSIDKAIQIKPDYPDAIQVRQKMRQKLGR</sequence>
<dbReference type="PANTHER" id="PTHR24363:SF0">
    <property type="entry name" value="SERINE_THREONINE KINASE LIKE DOMAIN CONTAINING 1"/>
    <property type="match status" value="1"/>
</dbReference>